<dbReference type="PANTHER" id="PTHR43394">
    <property type="entry name" value="ATP-DEPENDENT PERMEASE MDL1, MITOCHONDRIAL"/>
    <property type="match status" value="1"/>
</dbReference>
<evidence type="ECO:0000256" key="8">
    <source>
        <dbReference type="ARBA" id="ARBA00022989"/>
    </source>
</evidence>
<keyword evidence="7 15" id="KW-0067">ATP-binding</keyword>
<reference evidence="15 16" key="1">
    <citation type="submission" date="2019-03" db="EMBL/GenBank/DDBJ databases">
        <title>Genomic analyses of the natural microbiome of Caenorhabditis elegans.</title>
        <authorList>
            <person name="Samuel B."/>
        </authorList>
    </citation>
    <scope>NUCLEOTIDE SEQUENCE [LARGE SCALE GENOMIC DNA]</scope>
    <source>
        <strain evidence="15 16">JUb89</strain>
    </source>
</reference>
<feature type="domain" description="Peptidase C39" evidence="14">
    <location>
        <begin position="1"/>
        <end position="125"/>
    </location>
</feature>
<dbReference type="PROSITE" id="PS50929">
    <property type="entry name" value="ABC_TM1F"/>
    <property type="match status" value="1"/>
</dbReference>
<dbReference type="GO" id="GO:0015421">
    <property type="term" value="F:ABC-type oligopeptide transporter activity"/>
    <property type="evidence" value="ECO:0007669"/>
    <property type="project" value="TreeGrafter"/>
</dbReference>
<evidence type="ECO:0000256" key="10">
    <source>
        <dbReference type="SAM" id="MobiDB-lite"/>
    </source>
</evidence>
<dbReference type="PROSITE" id="PS50990">
    <property type="entry name" value="PEPTIDASE_C39"/>
    <property type="match status" value="1"/>
</dbReference>
<dbReference type="SMART" id="SM00382">
    <property type="entry name" value="AAA"/>
    <property type="match status" value="1"/>
</dbReference>
<feature type="transmembrane region" description="Helical" evidence="11">
    <location>
        <begin position="410"/>
        <end position="435"/>
    </location>
</feature>
<dbReference type="InterPro" id="IPR039421">
    <property type="entry name" value="Type_1_exporter"/>
</dbReference>
<feature type="transmembrane region" description="Helical" evidence="11">
    <location>
        <begin position="161"/>
        <end position="183"/>
    </location>
</feature>
<dbReference type="InterPro" id="IPR017750">
    <property type="entry name" value="ATPase_T1SS"/>
</dbReference>
<accession>A0A4R1X8F5</accession>
<evidence type="ECO:0000256" key="4">
    <source>
        <dbReference type="ARBA" id="ARBA00022692"/>
    </source>
</evidence>
<dbReference type="AlphaFoldDB" id="A0A4R1X8F5"/>
<feature type="domain" description="ABC transmembrane type-1" evidence="13">
    <location>
        <begin position="161"/>
        <end position="439"/>
    </location>
</feature>
<dbReference type="InterPro" id="IPR011527">
    <property type="entry name" value="ABC1_TM_dom"/>
</dbReference>
<dbReference type="Pfam" id="PF00005">
    <property type="entry name" value="ABC_tran"/>
    <property type="match status" value="1"/>
</dbReference>
<dbReference type="GO" id="GO:0005886">
    <property type="term" value="C:plasma membrane"/>
    <property type="evidence" value="ECO:0007669"/>
    <property type="project" value="UniProtKB-SubCell"/>
</dbReference>
<dbReference type="NCBIfam" id="TIGR03375">
    <property type="entry name" value="type_I_sec_LssB"/>
    <property type="match status" value="1"/>
</dbReference>
<dbReference type="FunFam" id="3.40.50.300:FF:000299">
    <property type="entry name" value="ABC transporter ATP-binding protein/permease"/>
    <property type="match status" value="1"/>
</dbReference>
<evidence type="ECO:0000259" key="13">
    <source>
        <dbReference type="PROSITE" id="PS50929"/>
    </source>
</evidence>
<dbReference type="Pfam" id="PF00664">
    <property type="entry name" value="ABC_membrane"/>
    <property type="match status" value="1"/>
</dbReference>
<feature type="transmembrane region" description="Helical" evidence="11">
    <location>
        <begin position="195"/>
        <end position="212"/>
    </location>
</feature>
<gene>
    <name evidence="15" type="ORF">EC844_1383</name>
</gene>
<proteinExistence type="predicted"/>
<keyword evidence="6" id="KW-0378">Hydrolase</keyword>
<keyword evidence="5" id="KW-0547">Nucleotide-binding</keyword>
<evidence type="ECO:0000256" key="9">
    <source>
        <dbReference type="ARBA" id="ARBA00023136"/>
    </source>
</evidence>
<dbReference type="EMBL" id="SLVJ01000038">
    <property type="protein sequence ID" value="TCM59857.1"/>
    <property type="molecule type" value="Genomic_DNA"/>
</dbReference>
<sequence>MNSKIDPQPWLQAVLTVAKHYRIEPSEERIRLNLNWNNNQTIDDVLQLITRQIGLNLRKSAFGIEMLNPWRLPIIVGFKDGQVGVIDKLDSEGNVSVQLSGDQGLAQSFNSAALLQNVDVAYILRPETSIPDVRIDEYIKPYEKNWFWEIALADWKRYIDIMFASLIANILALATIIFSMNVYDRVVPSQSIPTLWVLFGGVMIAAVFEFVLRLSRAYISDIVGKRADLRVSDKVFGHALRIKNSERSKSTGTFISQIREVEGVRELVTSTTISAIADLPFFLLFLGIFWLIGGNLFWVMLVVVPLMIIPSLLIQKPLAKLAQEGMRESSIRNAILVESVQGLEDIKLLRAETRFQNQWNHMNEVAATVSMQQRKIVNWVSTWTQKIQGLTFAIVVLVGVFAVIKGDMTTGALVACSILSTRMLAPISQFTGVLAKLQQAKMAKQSLDELMSKSVDQPERSQLIQRAVLNGDYQFESVMFKYTEDDPKPTLSIPNLVIRAGEKVAILGRNGAGKSSLLQLLSGMQNPSQGKVQLDGIDLTLLDPADVRRDMGLLNQSAHLFFGSIRENLTMGAPLATDQDLLNALSITGALSIIQEKKEGLDHIILEGGVGFSGGQRQALLLTRLLICQPNILLLDEPTASIDDISEKQLIEHLKQWLGHRTLVVATHRRAVLELVDRIIVVNEGRIVMDGPRDQILNNAQNTAQSPSLTKPVQGVEA</sequence>
<evidence type="ECO:0000313" key="16">
    <source>
        <dbReference type="Proteomes" id="UP000294963"/>
    </source>
</evidence>
<evidence type="ECO:0000256" key="6">
    <source>
        <dbReference type="ARBA" id="ARBA00022801"/>
    </source>
</evidence>
<keyword evidence="4 11" id="KW-0812">Transmembrane</keyword>
<feature type="transmembrane region" description="Helical" evidence="11">
    <location>
        <begin position="387"/>
        <end position="404"/>
    </location>
</feature>
<organism evidence="15 16">
    <name type="scientific">Acinetobacter calcoaceticus</name>
    <dbReference type="NCBI Taxonomy" id="471"/>
    <lineage>
        <taxon>Bacteria</taxon>
        <taxon>Pseudomonadati</taxon>
        <taxon>Pseudomonadota</taxon>
        <taxon>Gammaproteobacteria</taxon>
        <taxon>Moraxellales</taxon>
        <taxon>Moraxellaceae</taxon>
        <taxon>Acinetobacter</taxon>
        <taxon>Acinetobacter calcoaceticus/baumannii complex</taxon>
    </lineage>
</organism>
<evidence type="ECO:0000256" key="11">
    <source>
        <dbReference type="SAM" id="Phobius"/>
    </source>
</evidence>
<protein>
    <submittedName>
        <fullName evidence="15">ATP-binding cassette subfamily C protein LapB</fullName>
    </submittedName>
</protein>
<dbReference type="GO" id="GO:0006508">
    <property type="term" value="P:proteolysis"/>
    <property type="evidence" value="ECO:0007669"/>
    <property type="project" value="InterPro"/>
</dbReference>
<evidence type="ECO:0000313" key="15">
    <source>
        <dbReference type="EMBL" id="TCM59857.1"/>
    </source>
</evidence>
<keyword evidence="2" id="KW-0813">Transport</keyword>
<comment type="subcellular location">
    <subcellularLocation>
        <location evidence="1">Cell membrane</location>
        <topology evidence="1">Multi-pass membrane protein</topology>
    </subcellularLocation>
</comment>
<keyword evidence="9 11" id="KW-0472">Membrane</keyword>
<evidence type="ECO:0000259" key="12">
    <source>
        <dbReference type="PROSITE" id="PS50893"/>
    </source>
</evidence>
<dbReference type="SUPFAM" id="SSF52540">
    <property type="entry name" value="P-loop containing nucleoside triphosphate hydrolases"/>
    <property type="match status" value="1"/>
</dbReference>
<keyword evidence="8 11" id="KW-1133">Transmembrane helix</keyword>
<dbReference type="InterPro" id="IPR036640">
    <property type="entry name" value="ABC1_TM_sf"/>
</dbReference>
<keyword evidence="16" id="KW-1185">Reference proteome</keyword>
<dbReference type="Proteomes" id="UP000294963">
    <property type="component" value="Unassembled WGS sequence"/>
</dbReference>
<keyword evidence="3" id="KW-1003">Cell membrane</keyword>
<evidence type="ECO:0000259" key="14">
    <source>
        <dbReference type="PROSITE" id="PS50990"/>
    </source>
</evidence>
<evidence type="ECO:0000256" key="7">
    <source>
        <dbReference type="ARBA" id="ARBA00022840"/>
    </source>
</evidence>
<dbReference type="Gene3D" id="3.40.50.300">
    <property type="entry name" value="P-loop containing nucleotide triphosphate hydrolases"/>
    <property type="match status" value="1"/>
</dbReference>
<dbReference type="InterPro" id="IPR003439">
    <property type="entry name" value="ABC_transporter-like_ATP-bd"/>
</dbReference>
<feature type="compositionally biased region" description="Polar residues" evidence="10">
    <location>
        <begin position="699"/>
        <end position="711"/>
    </location>
</feature>
<dbReference type="Gene3D" id="3.90.70.10">
    <property type="entry name" value="Cysteine proteinases"/>
    <property type="match status" value="1"/>
</dbReference>
<dbReference type="GO" id="GO:0005524">
    <property type="term" value="F:ATP binding"/>
    <property type="evidence" value="ECO:0007669"/>
    <property type="project" value="UniProtKB-KW"/>
</dbReference>
<dbReference type="InterPro" id="IPR005074">
    <property type="entry name" value="Peptidase_C39"/>
</dbReference>
<dbReference type="GO" id="GO:0016887">
    <property type="term" value="F:ATP hydrolysis activity"/>
    <property type="evidence" value="ECO:0007669"/>
    <property type="project" value="InterPro"/>
</dbReference>
<feature type="domain" description="ABC transporter" evidence="12">
    <location>
        <begin position="473"/>
        <end position="709"/>
    </location>
</feature>
<dbReference type="SUPFAM" id="SSF90123">
    <property type="entry name" value="ABC transporter transmembrane region"/>
    <property type="match status" value="1"/>
</dbReference>
<dbReference type="CDD" id="cd18587">
    <property type="entry name" value="ABC_6TM_LapB_like"/>
    <property type="match status" value="1"/>
</dbReference>
<evidence type="ECO:0000256" key="2">
    <source>
        <dbReference type="ARBA" id="ARBA00022448"/>
    </source>
</evidence>
<evidence type="ECO:0000256" key="3">
    <source>
        <dbReference type="ARBA" id="ARBA00022475"/>
    </source>
</evidence>
<comment type="caution">
    <text evidence="15">The sequence shown here is derived from an EMBL/GenBank/DDBJ whole genome shotgun (WGS) entry which is preliminary data.</text>
</comment>
<name>A0A4R1X8F5_ACICA</name>
<dbReference type="InterPro" id="IPR027417">
    <property type="entry name" value="P-loop_NTPase"/>
</dbReference>
<evidence type="ECO:0000256" key="5">
    <source>
        <dbReference type="ARBA" id="ARBA00022741"/>
    </source>
</evidence>
<dbReference type="OrthoDB" id="9787557at2"/>
<evidence type="ECO:0000256" key="1">
    <source>
        <dbReference type="ARBA" id="ARBA00004651"/>
    </source>
</evidence>
<dbReference type="PROSITE" id="PS50893">
    <property type="entry name" value="ABC_TRANSPORTER_2"/>
    <property type="match status" value="1"/>
</dbReference>
<dbReference type="PANTHER" id="PTHR43394:SF1">
    <property type="entry name" value="ATP-BINDING CASSETTE SUB-FAMILY B MEMBER 10, MITOCHONDRIAL"/>
    <property type="match status" value="1"/>
</dbReference>
<dbReference type="InterPro" id="IPR003593">
    <property type="entry name" value="AAA+_ATPase"/>
</dbReference>
<feature type="region of interest" description="Disordered" evidence="10">
    <location>
        <begin position="699"/>
        <end position="718"/>
    </location>
</feature>
<dbReference type="Gene3D" id="1.20.1560.10">
    <property type="entry name" value="ABC transporter type 1, transmembrane domain"/>
    <property type="match status" value="1"/>
</dbReference>
<dbReference type="GO" id="GO:0008233">
    <property type="term" value="F:peptidase activity"/>
    <property type="evidence" value="ECO:0007669"/>
    <property type="project" value="InterPro"/>
</dbReference>